<dbReference type="Gene3D" id="3.10.105.10">
    <property type="entry name" value="Dipeptide-binding Protein, Domain 3"/>
    <property type="match status" value="1"/>
</dbReference>
<organism evidence="1 2">
    <name type="scientific">Renibacterium salmoninarum (strain ATCC 33209 / DSM 20767 / JCM 11484 / NBRC 15589 / NCIMB 2235)</name>
    <dbReference type="NCBI Taxonomy" id="288705"/>
    <lineage>
        <taxon>Bacteria</taxon>
        <taxon>Bacillati</taxon>
        <taxon>Actinomycetota</taxon>
        <taxon>Actinomycetes</taxon>
        <taxon>Micrococcales</taxon>
        <taxon>Micrococcaceae</taxon>
        <taxon>Renibacterium</taxon>
    </lineage>
</organism>
<dbReference type="EMBL" id="CP000910">
    <property type="protein sequence ID" value="ABY24230.1"/>
    <property type="molecule type" value="Genomic_DNA"/>
</dbReference>
<dbReference type="SUPFAM" id="SSF53850">
    <property type="entry name" value="Periplasmic binding protein-like II"/>
    <property type="match status" value="1"/>
</dbReference>
<protein>
    <submittedName>
        <fullName evidence="1">Oligopeptide-binding protein</fullName>
    </submittedName>
</protein>
<keyword evidence="2" id="KW-1185">Reference proteome</keyword>
<dbReference type="eggNOG" id="COG0747">
    <property type="taxonomic scope" value="Bacteria"/>
</dbReference>
<proteinExistence type="predicted"/>
<gene>
    <name evidence="1" type="primary">oppA.4</name>
    <name evidence="1" type="ordered locus">RSal33209_2504</name>
</gene>
<dbReference type="SMR" id="A9WRE8"/>
<dbReference type="HOGENOM" id="CLU_1634023_0_0_11"/>
<dbReference type="KEGG" id="rsa:RSal33209_2504"/>
<dbReference type="STRING" id="288705.RSal33209_2504"/>
<evidence type="ECO:0000313" key="2">
    <source>
        <dbReference type="Proteomes" id="UP000002007"/>
    </source>
</evidence>
<evidence type="ECO:0000313" key="1">
    <source>
        <dbReference type="EMBL" id="ABY24230.1"/>
    </source>
</evidence>
<dbReference type="Proteomes" id="UP000002007">
    <property type="component" value="Chromosome"/>
</dbReference>
<reference evidence="2" key="1">
    <citation type="journal article" date="2008" name="J. Bacteriol.">
        <title>Genome sequence of the fish pathogen Renibacterium salmoninarum suggests reductive evolution away from an environmental Arthrobacter ancestor.</title>
        <authorList>
            <person name="Wiens G.D."/>
            <person name="Rockey D.D."/>
            <person name="Wu Z."/>
            <person name="Chang J."/>
            <person name="Levy R."/>
            <person name="Crane S."/>
            <person name="Chen D.S."/>
            <person name="Capri G.R."/>
            <person name="Burnett J.R."/>
            <person name="Sudheesh P.S."/>
            <person name="Schipma M.J."/>
            <person name="Burd H."/>
            <person name="Bhattacharyya A."/>
            <person name="Rhodes L.D."/>
            <person name="Kaul R."/>
            <person name="Strom M.S."/>
        </authorList>
    </citation>
    <scope>NUCLEOTIDE SEQUENCE [LARGE SCALE GENOMIC DNA]</scope>
    <source>
        <strain evidence="2">ATCC 33209 / DSM 20767 / JCM 11484 / NBRC 15589 / NCIMB 2235</strain>
    </source>
</reference>
<accession>A9WRE8</accession>
<dbReference type="AlphaFoldDB" id="A9WRE8"/>
<sequence length="162" mass="17093">MSTAATYFGDDTTIAAFTQSFQAQMKAIGVEVAIDSQPVAAFADYMGQKKFSTAYSGNGVGADATSGLAQLFNSQNPGNATGAGTAQIDELIKQVPAIADKEARMAAANEVEKEFSKLYAILPVYNGPNIFAVKKGLANWGPELFALRGWTVVGWEKGSARN</sequence>
<name>A9WRE8_RENSM</name>